<keyword evidence="3" id="KW-0539">Nucleus</keyword>
<feature type="compositionally biased region" description="Pro residues" evidence="4">
    <location>
        <begin position="192"/>
        <end position="204"/>
    </location>
</feature>
<protein>
    <recommendedName>
        <fullName evidence="5">CRC domain-containing protein</fullName>
    </recommendedName>
</protein>
<proteinExistence type="inferred from homology"/>
<feature type="region of interest" description="Disordered" evidence="4">
    <location>
        <begin position="1"/>
        <end position="89"/>
    </location>
</feature>
<evidence type="ECO:0000259" key="5">
    <source>
        <dbReference type="PROSITE" id="PS51634"/>
    </source>
</evidence>
<feature type="compositionally biased region" description="Basic and acidic residues" evidence="4">
    <location>
        <begin position="136"/>
        <end position="145"/>
    </location>
</feature>
<dbReference type="GO" id="GO:0005634">
    <property type="term" value="C:nucleus"/>
    <property type="evidence" value="ECO:0007669"/>
    <property type="project" value="UniProtKB-SubCell"/>
</dbReference>
<evidence type="ECO:0000256" key="2">
    <source>
        <dbReference type="ARBA" id="ARBA00007267"/>
    </source>
</evidence>
<evidence type="ECO:0000256" key="1">
    <source>
        <dbReference type="ARBA" id="ARBA00004123"/>
    </source>
</evidence>
<comment type="subcellular location">
    <subcellularLocation>
        <location evidence="1">Nucleus</location>
    </subcellularLocation>
</comment>
<feature type="compositionally biased region" description="Polar residues" evidence="4">
    <location>
        <begin position="441"/>
        <end position="451"/>
    </location>
</feature>
<comment type="similarity">
    <text evidence="2">Belongs to the lin-54 family.</text>
</comment>
<organism evidence="6 7">
    <name type="scientific">Cymbomonas tetramitiformis</name>
    <dbReference type="NCBI Taxonomy" id="36881"/>
    <lineage>
        <taxon>Eukaryota</taxon>
        <taxon>Viridiplantae</taxon>
        <taxon>Chlorophyta</taxon>
        <taxon>Pyramimonadophyceae</taxon>
        <taxon>Pyramimonadales</taxon>
        <taxon>Pyramimonadaceae</taxon>
        <taxon>Cymbomonas</taxon>
    </lineage>
</organism>
<reference evidence="6 7" key="1">
    <citation type="journal article" date="2015" name="Genome Biol. Evol.">
        <title>Comparative Genomics of a Bacterivorous Green Alga Reveals Evolutionary Causalities and Consequences of Phago-Mixotrophic Mode of Nutrition.</title>
        <authorList>
            <person name="Burns J.A."/>
            <person name="Paasch A."/>
            <person name="Narechania A."/>
            <person name="Kim E."/>
        </authorList>
    </citation>
    <scope>NUCLEOTIDE SEQUENCE [LARGE SCALE GENOMIC DNA]</scope>
    <source>
        <strain evidence="6 7">PLY_AMNH</strain>
    </source>
</reference>
<feature type="region of interest" description="Disordered" evidence="4">
    <location>
        <begin position="859"/>
        <end position="881"/>
    </location>
</feature>
<feature type="compositionally biased region" description="Basic and acidic residues" evidence="4">
    <location>
        <begin position="507"/>
        <end position="540"/>
    </location>
</feature>
<evidence type="ECO:0000313" key="6">
    <source>
        <dbReference type="EMBL" id="KAK3241828.1"/>
    </source>
</evidence>
<sequence>MTGEKATSTTSPSSPAQRTPSGASDCKQSRRSVSGGPTLSPNKPSPVTSPAARARQQRRRGTAVGHGNSPVERAEKGSLGSPTDPTFGRAYEEDFLYDSYANLVDLPSSDVLLSDWQSVRSPLQIKAGVHGISRQPSEERSEHADTPLQMDMDMAQDTDPAKSKRRQLPASNRRSRRSLASGLEDASLPGTLPLPPVPPPPEAPPTNQGVGDPVHNFDTVSKKDPDPIVAASAPPPPPPPTQISCGPKRCTCKKTQCLKLYCDCFAAKQFCNGCSCVDCHNKEENTQEVNDARLKIEARDSQAFAPKAVEKAVEGASSVVHRKGCKCKKSKCLKKYCECYQAGLRCSLTCKCQDCLNTDDLNPPEPSADPVSAPPLSLADNPSVVVSISTNSTPGNFCSLPHQPSREMLPTQDETPVQTDNGAAGTSSSLAPVVSPLSASTPRVTTESLPNSHKRSDGKEGARASKASIREANVPMTPVAEVAAPRIVAQSSNQSTPDGPERQPTSCDRKSSESTRKSGLSRCDRQAKKPSAETSSKETNDSITLEPLPLAHGAVGGASTLDSAMYDRQVTMQSPTHSQRESKRAFALPTETAATARTARAQSSRDTCSAPEKTEQVTPEESVQGTIPETGQPPVQYLQVEDSNSRCPPSLVVTSAPKNFSSAFEKTRSEFEPLPGVRKELVTGSLASRQLRSGTYILGCRYGTTKITPSPVSRLADDEEESIHSHHSAHPPISRAPSNQLNDDVEVQKNEKDGWTSSAIVSAQEPCHSPAKLIPTQQSPRKQARMAYGEACEEVESPALVKAGPADQNQDPAKIQQHPPDSPGPTSTGDSHYADHFSLNSPDRSQAFFLDSPSRSFGAMGTPNSRPLWHSPCARGRVARPKPLMPNVHTQRVLSALERDAAEHGGTSFKRPGLESEELPFDIACFEKPFMFELGTHDDFIMPSPKRHCRVRLTDQDPLTPEQQGTEHLLPDI</sequence>
<feature type="compositionally biased region" description="Low complexity" evidence="4">
    <location>
        <begin position="427"/>
        <end position="440"/>
    </location>
</feature>
<keyword evidence="7" id="KW-1185">Reference proteome</keyword>
<feature type="compositionally biased region" description="Basic residues" evidence="4">
    <location>
        <begin position="163"/>
        <end position="177"/>
    </location>
</feature>
<dbReference type="InterPro" id="IPR005172">
    <property type="entry name" value="CRC"/>
</dbReference>
<dbReference type="PANTHER" id="PTHR46159">
    <property type="entry name" value="PROTEIN TESMIN/TSO1-LIKE CXC 2"/>
    <property type="match status" value="1"/>
</dbReference>
<feature type="compositionally biased region" description="Low complexity" evidence="4">
    <location>
        <begin position="592"/>
        <end position="601"/>
    </location>
</feature>
<feature type="compositionally biased region" description="Polar residues" evidence="4">
    <location>
        <begin position="412"/>
        <end position="426"/>
    </location>
</feature>
<dbReference type="EMBL" id="LGRX02033297">
    <property type="protein sequence ID" value="KAK3241828.1"/>
    <property type="molecule type" value="Genomic_DNA"/>
</dbReference>
<feature type="region of interest" description="Disordered" evidence="4">
    <location>
        <begin position="490"/>
        <end position="549"/>
    </location>
</feature>
<evidence type="ECO:0000256" key="4">
    <source>
        <dbReference type="SAM" id="MobiDB-lite"/>
    </source>
</evidence>
<evidence type="ECO:0000256" key="3">
    <source>
        <dbReference type="ARBA" id="ARBA00023242"/>
    </source>
</evidence>
<dbReference type="SMART" id="SM01114">
    <property type="entry name" value="CXC"/>
    <property type="match status" value="2"/>
</dbReference>
<feature type="compositionally biased region" description="Basic and acidic residues" evidence="4">
    <location>
        <begin position="454"/>
        <end position="463"/>
    </location>
</feature>
<feature type="compositionally biased region" description="Polar residues" evidence="4">
    <location>
        <begin position="31"/>
        <end position="48"/>
    </location>
</feature>
<feature type="region of interest" description="Disordered" evidence="4">
    <location>
        <begin position="571"/>
        <end position="633"/>
    </location>
</feature>
<dbReference type="InterPro" id="IPR044522">
    <property type="entry name" value="TSO1-like"/>
</dbReference>
<dbReference type="GO" id="GO:0003700">
    <property type="term" value="F:DNA-binding transcription factor activity"/>
    <property type="evidence" value="ECO:0007669"/>
    <property type="project" value="InterPro"/>
</dbReference>
<dbReference type="PANTHER" id="PTHR46159:SF6">
    <property type="entry name" value="OS12G0605300 PROTEIN"/>
    <property type="match status" value="1"/>
</dbReference>
<feature type="region of interest" description="Disordered" evidence="4">
    <location>
        <begin position="709"/>
        <end position="739"/>
    </location>
</feature>
<feature type="compositionally biased region" description="Low complexity" evidence="4">
    <location>
        <begin position="7"/>
        <end position="21"/>
    </location>
</feature>
<feature type="region of interest" description="Disordered" evidence="4">
    <location>
        <begin position="764"/>
        <end position="791"/>
    </location>
</feature>
<dbReference type="Proteomes" id="UP001190700">
    <property type="component" value="Unassembled WGS sequence"/>
</dbReference>
<comment type="caution">
    <text evidence="6">The sequence shown here is derived from an EMBL/GenBank/DDBJ whole genome shotgun (WGS) entry which is preliminary data.</text>
</comment>
<dbReference type="AlphaFoldDB" id="A0AAE0BS92"/>
<dbReference type="InterPro" id="IPR033467">
    <property type="entry name" value="Tesmin/TSO1-like_CXC"/>
</dbReference>
<gene>
    <name evidence="6" type="ORF">CYMTET_48439</name>
</gene>
<feature type="domain" description="CRC" evidence="5">
    <location>
        <begin position="246"/>
        <end position="360"/>
    </location>
</feature>
<dbReference type="PROSITE" id="PS51634">
    <property type="entry name" value="CRC"/>
    <property type="match status" value="1"/>
</dbReference>
<evidence type="ECO:0000313" key="7">
    <source>
        <dbReference type="Proteomes" id="UP001190700"/>
    </source>
</evidence>
<accession>A0AAE0BS92</accession>
<feature type="region of interest" description="Disordered" evidence="4">
    <location>
        <begin position="125"/>
        <end position="243"/>
    </location>
</feature>
<feature type="region of interest" description="Disordered" evidence="4">
    <location>
        <begin position="803"/>
        <end position="838"/>
    </location>
</feature>
<name>A0AAE0BS92_9CHLO</name>
<feature type="region of interest" description="Disordered" evidence="4">
    <location>
        <begin position="395"/>
        <end position="478"/>
    </location>
</feature>
<feature type="compositionally biased region" description="Polar residues" evidence="4">
    <location>
        <begin position="616"/>
        <end position="629"/>
    </location>
</feature>
<dbReference type="Pfam" id="PF03638">
    <property type="entry name" value="TCR"/>
    <property type="match status" value="2"/>
</dbReference>